<gene>
    <name evidence="1" type="ORF">LCGC14_3036790</name>
</gene>
<name>A0A0F8ZGR4_9ZZZZ</name>
<dbReference type="SUPFAM" id="SSF47598">
    <property type="entry name" value="Ribbon-helix-helix"/>
    <property type="match status" value="1"/>
</dbReference>
<reference evidence="1" key="1">
    <citation type="journal article" date="2015" name="Nature">
        <title>Complex archaea that bridge the gap between prokaryotes and eukaryotes.</title>
        <authorList>
            <person name="Spang A."/>
            <person name="Saw J.H."/>
            <person name="Jorgensen S.L."/>
            <person name="Zaremba-Niedzwiedzka K."/>
            <person name="Martijn J."/>
            <person name="Lind A.E."/>
            <person name="van Eijk R."/>
            <person name="Schleper C."/>
            <person name="Guy L."/>
            <person name="Ettema T.J."/>
        </authorList>
    </citation>
    <scope>NUCLEOTIDE SEQUENCE</scope>
</reference>
<dbReference type="InterPro" id="IPR010985">
    <property type="entry name" value="Ribbon_hlx_hlx"/>
</dbReference>
<evidence type="ECO:0000313" key="1">
    <source>
        <dbReference type="EMBL" id="KKK59196.1"/>
    </source>
</evidence>
<organism evidence="1">
    <name type="scientific">marine sediment metagenome</name>
    <dbReference type="NCBI Taxonomy" id="412755"/>
    <lineage>
        <taxon>unclassified sequences</taxon>
        <taxon>metagenomes</taxon>
        <taxon>ecological metagenomes</taxon>
    </lineage>
</organism>
<dbReference type="GO" id="GO:0006355">
    <property type="term" value="P:regulation of DNA-templated transcription"/>
    <property type="evidence" value="ECO:0007669"/>
    <property type="project" value="InterPro"/>
</dbReference>
<dbReference type="Gene3D" id="1.10.1220.10">
    <property type="entry name" value="Met repressor-like"/>
    <property type="match status" value="1"/>
</dbReference>
<protein>
    <submittedName>
        <fullName evidence="1">Uncharacterized protein</fullName>
    </submittedName>
</protein>
<dbReference type="EMBL" id="LAZR01063601">
    <property type="protein sequence ID" value="KKK59196.1"/>
    <property type="molecule type" value="Genomic_DNA"/>
</dbReference>
<sequence length="51" mass="6285">MTPISKQFEKRIIFFIDKKLLKRLDVYSKEKEWKRSLVIREAIKAYLKLNK</sequence>
<comment type="caution">
    <text evidence="1">The sequence shown here is derived from an EMBL/GenBank/DDBJ whole genome shotgun (WGS) entry which is preliminary data.</text>
</comment>
<proteinExistence type="predicted"/>
<accession>A0A0F8ZGR4</accession>
<dbReference type="InterPro" id="IPR013321">
    <property type="entry name" value="Arc_rbn_hlx_hlx"/>
</dbReference>
<dbReference type="AlphaFoldDB" id="A0A0F8ZGR4"/>